<dbReference type="InterPro" id="IPR004839">
    <property type="entry name" value="Aminotransferase_I/II_large"/>
</dbReference>
<dbReference type="Pfam" id="PF00155">
    <property type="entry name" value="Aminotran_1_2"/>
    <property type="match status" value="1"/>
</dbReference>
<evidence type="ECO:0000256" key="1">
    <source>
        <dbReference type="ARBA" id="ARBA00022898"/>
    </source>
</evidence>
<dbReference type="EMBL" id="JAQQWI010000011">
    <property type="protein sequence ID" value="KAK8017137.1"/>
    <property type="molecule type" value="Genomic_DNA"/>
</dbReference>
<accession>A0ABR1RQM9</accession>
<dbReference type="InterPro" id="IPR050478">
    <property type="entry name" value="Ethylene_sulfur-biosynth"/>
</dbReference>
<name>A0ABR1RQM9_9PEZI</name>
<comment type="caution">
    <text evidence="3">The sequence shown here is derived from an EMBL/GenBank/DDBJ whole genome shotgun (WGS) entry which is preliminary data.</text>
</comment>
<evidence type="ECO:0000313" key="3">
    <source>
        <dbReference type="EMBL" id="KAK8017137.1"/>
    </source>
</evidence>
<protein>
    <submittedName>
        <fullName evidence="3">1-aminocyclopropane-1-carboxylate synthase</fullName>
    </submittedName>
</protein>
<dbReference type="PANTHER" id="PTHR43795:SF39">
    <property type="entry name" value="AMINOTRANSFERASE CLASS I_CLASSII DOMAIN-CONTAINING PROTEIN"/>
    <property type="match status" value="1"/>
</dbReference>
<dbReference type="SUPFAM" id="SSF53383">
    <property type="entry name" value="PLP-dependent transferases"/>
    <property type="match status" value="1"/>
</dbReference>
<dbReference type="Gene3D" id="3.90.1150.10">
    <property type="entry name" value="Aspartate Aminotransferase, domain 1"/>
    <property type="match status" value="1"/>
</dbReference>
<dbReference type="InterPro" id="IPR015424">
    <property type="entry name" value="PyrdxlP-dep_Trfase"/>
</dbReference>
<keyword evidence="1" id="KW-0663">Pyridoxal phosphate</keyword>
<reference evidence="3 4" key="1">
    <citation type="submission" date="2023-01" db="EMBL/GenBank/DDBJ databases">
        <title>Analysis of 21 Apiospora genomes using comparative genomics revels a genus with tremendous synthesis potential of carbohydrate active enzymes and secondary metabolites.</title>
        <authorList>
            <person name="Sorensen T."/>
        </authorList>
    </citation>
    <scope>NUCLEOTIDE SEQUENCE [LARGE SCALE GENOMIC DNA]</scope>
    <source>
        <strain evidence="3 4">CBS 20057</strain>
    </source>
</reference>
<sequence>MALSIPKQDLGGAIARYGLSKRAASNTLQDLPWDSLEKMLGNLWSLDNPNGLVFLGVAENPLLQQEVATYINNRLTINPAEHLGYGAAGPRGSPRLKQALTAFFNSHQFRARQPVLPTELVVLPGAVAVLDALVWSVCNEGEGILVPQPFYTGFRPAAGERARGVLVPASFRSLDGYRSLDDIFEPAMNKKAFERALRQAAYDGIKVRAVMLSKPGQPAETLREIASFCGRNNLHLICDEVFAKSGYDSPRGSEIAPFTSILAVDWGGCIDPHLVHVAYGMGKDFCATGLRLGVLHSRNPGLVKAVTSVCVFGWVPYVTQEMWADMLLDETFLTGFFAKNRAVLAEHCAILTSFLEQHEIPYYANVNAGVFIWVDLRRYLRGGNSLAGGGGAATSLSIGALSPSELTMYRDREAALAKRCMQHGVGISPGSGFSTEELGWFRIGFAVERQALQTGLQRLWGCLEATRRADAS</sequence>
<dbReference type="Proteomes" id="UP001396898">
    <property type="component" value="Unassembled WGS sequence"/>
</dbReference>
<dbReference type="PRINTS" id="PR00753">
    <property type="entry name" value="ACCSYNTHASE"/>
</dbReference>
<dbReference type="InterPro" id="IPR015422">
    <property type="entry name" value="PyrdxlP-dep_Trfase_small"/>
</dbReference>
<dbReference type="CDD" id="cd00609">
    <property type="entry name" value="AAT_like"/>
    <property type="match status" value="1"/>
</dbReference>
<feature type="domain" description="Aminotransferase class I/classII large" evidence="2">
    <location>
        <begin position="90"/>
        <end position="459"/>
    </location>
</feature>
<evidence type="ECO:0000259" key="2">
    <source>
        <dbReference type="Pfam" id="PF00155"/>
    </source>
</evidence>
<organism evidence="3 4">
    <name type="scientific">Apiospora marii</name>
    <dbReference type="NCBI Taxonomy" id="335849"/>
    <lineage>
        <taxon>Eukaryota</taxon>
        <taxon>Fungi</taxon>
        <taxon>Dikarya</taxon>
        <taxon>Ascomycota</taxon>
        <taxon>Pezizomycotina</taxon>
        <taxon>Sordariomycetes</taxon>
        <taxon>Xylariomycetidae</taxon>
        <taxon>Amphisphaeriales</taxon>
        <taxon>Apiosporaceae</taxon>
        <taxon>Apiospora</taxon>
    </lineage>
</organism>
<dbReference type="InterPro" id="IPR015421">
    <property type="entry name" value="PyrdxlP-dep_Trfase_major"/>
</dbReference>
<gene>
    <name evidence="3" type="ORF">PG991_008213</name>
</gene>
<proteinExistence type="predicted"/>
<dbReference type="Gene3D" id="3.40.640.10">
    <property type="entry name" value="Type I PLP-dependent aspartate aminotransferase-like (Major domain)"/>
    <property type="match status" value="1"/>
</dbReference>
<keyword evidence="4" id="KW-1185">Reference proteome</keyword>
<evidence type="ECO:0000313" key="4">
    <source>
        <dbReference type="Proteomes" id="UP001396898"/>
    </source>
</evidence>
<dbReference type="PANTHER" id="PTHR43795">
    <property type="entry name" value="BIFUNCTIONAL ASPARTATE AMINOTRANSFERASE AND GLUTAMATE/ASPARTATE-PREPHENATE AMINOTRANSFERASE-RELATED"/>
    <property type="match status" value="1"/>
</dbReference>